<evidence type="ECO:0000313" key="1">
    <source>
        <dbReference type="EMBL" id="KAK7477557.1"/>
    </source>
</evidence>
<accession>A0ABD0JSJ5</accession>
<keyword evidence="2" id="KW-1185">Reference proteome</keyword>
<comment type="caution">
    <text evidence="1">The sequence shown here is derived from an EMBL/GenBank/DDBJ whole genome shotgun (WGS) entry which is preliminary data.</text>
</comment>
<gene>
    <name evidence="1" type="ORF">BaRGS_00031242</name>
</gene>
<dbReference type="AlphaFoldDB" id="A0ABD0JSJ5"/>
<dbReference type="Proteomes" id="UP001519460">
    <property type="component" value="Unassembled WGS sequence"/>
</dbReference>
<proteinExistence type="predicted"/>
<name>A0ABD0JSJ5_9CAEN</name>
<organism evidence="1 2">
    <name type="scientific">Batillaria attramentaria</name>
    <dbReference type="NCBI Taxonomy" id="370345"/>
    <lineage>
        <taxon>Eukaryota</taxon>
        <taxon>Metazoa</taxon>
        <taxon>Spiralia</taxon>
        <taxon>Lophotrochozoa</taxon>
        <taxon>Mollusca</taxon>
        <taxon>Gastropoda</taxon>
        <taxon>Caenogastropoda</taxon>
        <taxon>Sorbeoconcha</taxon>
        <taxon>Cerithioidea</taxon>
        <taxon>Batillariidae</taxon>
        <taxon>Batillaria</taxon>
    </lineage>
</organism>
<protein>
    <submittedName>
        <fullName evidence="1">Uncharacterized protein</fullName>
    </submittedName>
</protein>
<reference evidence="1 2" key="1">
    <citation type="journal article" date="2023" name="Sci. Data">
        <title>Genome assembly of the Korean intertidal mud-creeper Batillaria attramentaria.</title>
        <authorList>
            <person name="Patra A.K."/>
            <person name="Ho P.T."/>
            <person name="Jun S."/>
            <person name="Lee S.J."/>
            <person name="Kim Y."/>
            <person name="Won Y.J."/>
        </authorList>
    </citation>
    <scope>NUCLEOTIDE SEQUENCE [LARGE SCALE GENOMIC DNA]</scope>
    <source>
        <strain evidence="1">Wonlab-2016</strain>
    </source>
</reference>
<evidence type="ECO:0000313" key="2">
    <source>
        <dbReference type="Proteomes" id="UP001519460"/>
    </source>
</evidence>
<dbReference type="EMBL" id="JACVVK020000347">
    <property type="protein sequence ID" value="KAK7477557.1"/>
    <property type="molecule type" value="Genomic_DNA"/>
</dbReference>
<sequence length="197" mass="21807">MTSAFHTTELYHMSLSLCPKPQSCIICLFPCVQNHRAVSYVSFPVSKTTELYHTSLSVSKTTELYHTLTLPPHPPPQTVRFHPIHHHTLYASTQSTHKLYASTPSTTTNCTLPPHPPPQTVRFHPIHHHTLYASTPLTSSSQNSHPSITHTPRRLARRVVKGKQAGKHSVSCAAALGASDMLDALRHHNTTNPNPGK</sequence>